<protein>
    <submittedName>
        <fullName evidence="2">Uncharacterized protein</fullName>
    </submittedName>
</protein>
<feature type="region of interest" description="Disordered" evidence="1">
    <location>
        <begin position="1"/>
        <end position="38"/>
    </location>
</feature>
<dbReference type="AlphaFoldDB" id="A0A8S1DZ10"/>
<sequence>MLVMRWGSSRRRSAAASRRSSSLDMRDSLLQQPPRPEKKCPSWNCLKCTSSADRPSERVYLPLWELSSTPREKRRMGYDVIRPATTQKTAR</sequence>
<dbReference type="Proteomes" id="UP000494165">
    <property type="component" value="Unassembled WGS sequence"/>
</dbReference>
<evidence type="ECO:0000313" key="2">
    <source>
        <dbReference type="EMBL" id="CAB3386436.1"/>
    </source>
</evidence>
<reference evidence="2 3" key="1">
    <citation type="submission" date="2020-04" db="EMBL/GenBank/DDBJ databases">
        <authorList>
            <person name="Alioto T."/>
            <person name="Alioto T."/>
            <person name="Gomez Garrido J."/>
        </authorList>
    </citation>
    <scope>NUCLEOTIDE SEQUENCE [LARGE SCALE GENOMIC DNA]</scope>
</reference>
<keyword evidence="3" id="KW-1185">Reference proteome</keyword>
<evidence type="ECO:0000313" key="3">
    <source>
        <dbReference type="Proteomes" id="UP000494165"/>
    </source>
</evidence>
<name>A0A8S1DZ10_9INSE</name>
<accession>A0A8S1DZ10</accession>
<evidence type="ECO:0000256" key="1">
    <source>
        <dbReference type="SAM" id="MobiDB-lite"/>
    </source>
</evidence>
<gene>
    <name evidence="2" type="ORF">CLODIP_2_CD00654</name>
</gene>
<organism evidence="2 3">
    <name type="scientific">Cloeon dipterum</name>
    <dbReference type="NCBI Taxonomy" id="197152"/>
    <lineage>
        <taxon>Eukaryota</taxon>
        <taxon>Metazoa</taxon>
        <taxon>Ecdysozoa</taxon>
        <taxon>Arthropoda</taxon>
        <taxon>Hexapoda</taxon>
        <taxon>Insecta</taxon>
        <taxon>Pterygota</taxon>
        <taxon>Palaeoptera</taxon>
        <taxon>Ephemeroptera</taxon>
        <taxon>Pisciforma</taxon>
        <taxon>Baetidae</taxon>
        <taxon>Cloeon</taxon>
    </lineage>
</organism>
<dbReference type="EMBL" id="CADEPI010000482">
    <property type="protein sequence ID" value="CAB3386436.1"/>
    <property type="molecule type" value="Genomic_DNA"/>
</dbReference>
<proteinExistence type="predicted"/>
<comment type="caution">
    <text evidence="2">The sequence shown here is derived from an EMBL/GenBank/DDBJ whole genome shotgun (WGS) entry which is preliminary data.</text>
</comment>